<name>A0AAW2QNU6_9LAMI</name>
<sequence length="68" mass="7702">MKRQKGLSSCEGKRKKKLIVKAESLEAARNSTDSSESKVEELQNQLQMCVIEKNEMEIKLEEAMQDSG</sequence>
<comment type="caution">
    <text evidence="2">The sequence shown here is derived from an EMBL/GenBank/DDBJ whole genome shotgun (WGS) entry which is preliminary data.</text>
</comment>
<reference evidence="2" key="1">
    <citation type="submission" date="2020-06" db="EMBL/GenBank/DDBJ databases">
        <authorList>
            <person name="Li T."/>
            <person name="Hu X."/>
            <person name="Zhang T."/>
            <person name="Song X."/>
            <person name="Zhang H."/>
            <person name="Dai N."/>
            <person name="Sheng W."/>
            <person name="Hou X."/>
            <person name="Wei L."/>
        </authorList>
    </citation>
    <scope>NUCLEOTIDE SEQUENCE</scope>
    <source>
        <strain evidence="2">G01</strain>
        <tissue evidence="2">Leaf</tissue>
    </source>
</reference>
<organism evidence="2">
    <name type="scientific">Sesamum angustifolium</name>
    <dbReference type="NCBI Taxonomy" id="2727405"/>
    <lineage>
        <taxon>Eukaryota</taxon>
        <taxon>Viridiplantae</taxon>
        <taxon>Streptophyta</taxon>
        <taxon>Embryophyta</taxon>
        <taxon>Tracheophyta</taxon>
        <taxon>Spermatophyta</taxon>
        <taxon>Magnoliopsida</taxon>
        <taxon>eudicotyledons</taxon>
        <taxon>Gunneridae</taxon>
        <taxon>Pentapetalae</taxon>
        <taxon>asterids</taxon>
        <taxon>lamiids</taxon>
        <taxon>Lamiales</taxon>
        <taxon>Pedaliaceae</taxon>
        <taxon>Sesamum</taxon>
    </lineage>
</organism>
<keyword evidence="1" id="KW-0175">Coiled coil</keyword>
<evidence type="ECO:0000256" key="1">
    <source>
        <dbReference type="SAM" id="Coils"/>
    </source>
</evidence>
<reference evidence="2" key="2">
    <citation type="journal article" date="2024" name="Plant">
        <title>Genomic evolution and insights into agronomic trait innovations of Sesamum species.</title>
        <authorList>
            <person name="Miao H."/>
            <person name="Wang L."/>
            <person name="Qu L."/>
            <person name="Liu H."/>
            <person name="Sun Y."/>
            <person name="Le M."/>
            <person name="Wang Q."/>
            <person name="Wei S."/>
            <person name="Zheng Y."/>
            <person name="Lin W."/>
            <person name="Duan Y."/>
            <person name="Cao H."/>
            <person name="Xiong S."/>
            <person name="Wang X."/>
            <person name="Wei L."/>
            <person name="Li C."/>
            <person name="Ma Q."/>
            <person name="Ju M."/>
            <person name="Zhao R."/>
            <person name="Li G."/>
            <person name="Mu C."/>
            <person name="Tian Q."/>
            <person name="Mei H."/>
            <person name="Zhang T."/>
            <person name="Gao T."/>
            <person name="Zhang H."/>
        </authorList>
    </citation>
    <scope>NUCLEOTIDE SEQUENCE</scope>
    <source>
        <strain evidence="2">G01</strain>
    </source>
</reference>
<accession>A0AAW2QNU6</accession>
<protein>
    <submittedName>
        <fullName evidence="2">Uncharacterized protein</fullName>
    </submittedName>
</protein>
<evidence type="ECO:0000313" key="2">
    <source>
        <dbReference type="EMBL" id="KAL0369390.1"/>
    </source>
</evidence>
<dbReference type="AlphaFoldDB" id="A0AAW2QNU6"/>
<gene>
    <name evidence="2" type="ORF">Sangu_0257100</name>
</gene>
<proteinExistence type="predicted"/>
<dbReference type="EMBL" id="JACGWK010000002">
    <property type="protein sequence ID" value="KAL0369390.1"/>
    <property type="molecule type" value="Genomic_DNA"/>
</dbReference>
<feature type="coiled-coil region" evidence="1">
    <location>
        <begin position="25"/>
        <end position="66"/>
    </location>
</feature>